<dbReference type="InterPro" id="IPR000673">
    <property type="entry name" value="Sig_transdc_resp-reg_Me-estase"/>
</dbReference>
<feature type="active site" evidence="1">
    <location>
        <position position="56"/>
    </location>
</feature>
<dbReference type="PROSITE" id="PS50112">
    <property type="entry name" value="PAS"/>
    <property type="match status" value="1"/>
</dbReference>
<dbReference type="Gene3D" id="3.40.50.150">
    <property type="entry name" value="Vaccinia Virus protein VP39"/>
    <property type="match status" value="1"/>
</dbReference>
<dbReference type="InterPro" id="IPR035965">
    <property type="entry name" value="PAS-like_dom_sf"/>
</dbReference>
<dbReference type="PRINTS" id="PR00996">
    <property type="entry name" value="CHERMTFRASE"/>
</dbReference>
<dbReference type="Gene3D" id="3.30.565.10">
    <property type="entry name" value="Histidine kinase-like ATPase, C-terminal domain"/>
    <property type="match status" value="1"/>
</dbReference>
<dbReference type="Pfam" id="PF01739">
    <property type="entry name" value="CheR"/>
    <property type="match status" value="1"/>
</dbReference>
<dbReference type="Pfam" id="PF08448">
    <property type="entry name" value="PAS_4"/>
    <property type="match status" value="1"/>
</dbReference>
<keyword evidence="8" id="KW-1185">Reference proteome</keyword>
<dbReference type="InterPro" id="IPR036890">
    <property type="entry name" value="HATPase_C_sf"/>
</dbReference>
<dbReference type="Proteomes" id="UP000198510">
    <property type="component" value="Unassembled WGS sequence"/>
</dbReference>
<dbReference type="EMBL" id="FNFO01000001">
    <property type="protein sequence ID" value="SDJ96958.1"/>
    <property type="molecule type" value="Genomic_DNA"/>
</dbReference>
<dbReference type="SUPFAM" id="SSF52738">
    <property type="entry name" value="Methylesterase CheB, C-terminal domain"/>
    <property type="match status" value="1"/>
</dbReference>
<dbReference type="InterPro" id="IPR005467">
    <property type="entry name" value="His_kinase_dom"/>
</dbReference>
<dbReference type="GO" id="GO:0006935">
    <property type="term" value="P:chemotaxis"/>
    <property type="evidence" value="ECO:0007669"/>
    <property type="project" value="UniProtKB-UniRule"/>
</dbReference>
<dbReference type="PROSITE" id="PS50123">
    <property type="entry name" value="CHER"/>
    <property type="match status" value="1"/>
</dbReference>
<feature type="domain" description="Histidine kinase" evidence="3">
    <location>
        <begin position="985"/>
        <end position="1177"/>
    </location>
</feature>
<name>A0A1G8Y2B6_9BACT</name>
<evidence type="ECO:0000313" key="7">
    <source>
        <dbReference type="EMBL" id="SDJ96958.1"/>
    </source>
</evidence>
<dbReference type="InterPro" id="IPR035909">
    <property type="entry name" value="CheB_C"/>
</dbReference>
<evidence type="ECO:0000313" key="8">
    <source>
        <dbReference type="Proteomes" id="UP000198510"/>
    </source>
</evidence>
<dbReference type="InterPro" id="IPR013656">
    <property type="entry name" value="PAS_4"/>
</dbReference>
<dbReference type="InterPro" id="IPR050903">
    <property type="entry name" value="Bact_Chemotaxis_MeTrfase"/>
</dbReference>
<feature type="domain" description="CheR-type methyltransferase" evidence="6">
    <location>
        <begin position="229"/>
        <end position="483"/>
    </location>
</feature>
<evidence type="ECO:0000256" key="1">
    <source>
        <dbReference type="PROSITE-ProRule" id="PRU00050"/>
    </source>
</evidence>
<dbReference type="Gene3D" id="3.40.50.180">
    <property type="entry name" value="Methylesterase CheB, C-terminal domain"/>
    <property type="match status" value="1"/>
</dbReference>
<dbReference type="SUPFAM" id="SSF47757">
    <property type="entry name" value="Chemotaxis receptor methyltransferase CheR, N-terminal domain"/>
    <property type="match status" value="1"/>
</dbReference>
<dbReference type="GO" id="GO:0008984">
    <property type="term" value="F:protein-glutamate methylesterase activity"/>
    <property type="evidence" value="ECO:0007669"/>
    <property type="project" value="InterPro"/>
</dbReference>
<feature type="domain" description="PAS" evidence="4">
    <location>
        <begin position="847"/>
        <end position="919"/>
    </location>
</feature>
<organism evidence="7 8">
    <name type="scientific">Catalinimonas alkaloidigena</name>
    <dbReference type="NCBI Taxonomy" id="1075417"/>
    <lineage>
        <taxon>Bacteria</taxon>
        <taxon>Pseudomonadati</taxon>
        <taxon>Bacteroidota</taxon>
        <taxon>Cytophagia</taxon>
        <taxon>Cytophagales</taxon>
        <taxon>Catalimonadaceae</taxon>
        <taxon>Catalinimonas</taxon>
    </lineage>
</organism>
<dbReference type="InterPro" id="IPR022642">
    <property type="entry name" value="CheR_C"/>
</dbReference>
<evidence type="ECO:0000256" key="2">
    <source>
        <dbReference type="SAM" id="Coils"/>
    </source>
</evidence>
<dbReference type="GO" id="GO:0005737">
    <property type="term" value="C:cytoplasm"/>
    <property type="evidence" value="ECO:0007669"/>
    <property type="project" value="InterPro"/>
</dbReference>
<dbReference type="PROSITE" id="PS50109">
    <property type="entry name" value="HIS_KIN"/>
    <property type="match status" value="1"/>
</dbReference>
<gene>
    <name evidence="7" type="ORF">SAMN05421823_101549</name>
</gene>
<dbReference type="GO" id="GO:0000156">
    <property type="term" value="F:phosphorelay response regulator activity"/>
    <property type="evidence" value="ECO:0007669"/>
    <property type="project" value="InterPro"/>
</dbReference>
<dbReference type="InterPro" id="IPR003594">
    <property type="entry name" value="HATPase_dom"/>
</dbReference>
<dbReference type="AlphaFoldDB" id="A0A1G8Y2B6"/>
<dbReference type="Pfam" id="PF13596">
    <property type="entry name" value="PAS_10"/>
    <property type="match status" value="1"/>
</dbReference>
<dbReference type="InterPro" id="IPR000780">
    <property type="entry name" value="CheR_MeTrfase"/>
</dbReference>
<dbReference type="InterPro" id="IPR011495">
    <property type="entry name" value="Sig_transdc_His_kin_sub2_dim/P"/>
</dbReference>
<dbReference type="SMART" id="SM00387">
    <property type="entry name" value="HATPase_c"/>
    <property type="match status" value="1"/>
</dbReference>
<dbReference type="Pfam" id="PF03705">
    <property type="entry name" value="CheR_N"/>
    <property type="match status" value="1"/>
</dbReference>
<dbReference type="SMART" id="SM00091">
    <property type="entry name" value="PAS"/>
    <property type="match status" value="3"/>
</dbReference>
<dbReference type="Pfam" id="PF01339">
    <property type="entry name" value="CheB_methylest"/>
    <property type="match status" value="1"/>
</dbReference>
<dbReference type="CDD" id="cd16434">
    <property type="entry name" value="CheB-CheR_fusion"/>
    <property type="match status" value="1"/>
</dbReference>
<keyword evidence="1" id="KW-0145">Chemotaxis</keyword>
<dbReference type="SUPFAM" id="SSF55785">
    <property type="entry name" value="PYP-like sensor domain (PAS domain)"/>
    <property type="match status" value="2"/>
</dbReference>
<dbReference type="Pfam" id="PF02518">
    <property type="entry name" value="HATPase_c"/>
    <property type="match status" value="1"/>
</dbReference>
<dbReference type="Pfam" id="PF07568">
    <property type="entry name" value="HisKA_2"/>
    <property type="match status" value="1"/>
</dbReference>
<dbReference type="InterPro" id="IPR000014">
    <property type="entry name" value="PAS"/>
</dbReference>
<reference evidence="7 8" key="1">
    <citation type="submission" date="2016-10" db="EMBL/GenBank/DDBJ databases">
        <authorList>
            <person name="de Groot N.N."/>
        </authorList>
    </citation>
    <scope>NUCLEOTIDE SEQUENCE [LARGE SCALE GENOMIC DNA]</scope>
    <source>
        <strain evidence="7 8">DSM 25186</strain>
    </source>
</reference>
<evidence type="ECO:0000259" key="4">
    <source>
        <dbReference type="PROSITE" id="PS50112"/>
    </source>
</evidence>
<dbReference type="SUPFAM" id="SSF53335">
    <property type="entry name" value="S-adenosyl-L-methionine-dependent methyltransferases"/>
    <property type="match status" value="1"/>
</dbReference>
<dbReference type="OrthoDB" id="9816309at2"/>
<evidence type="ECO:0000259" key="6">
    <source>
        <dbReference type="PROSITE" id="PS50123"/>
    </source>
</evidence>
<evidence type="ECO:0000259" key="3">
    <source>
        <dbReference type="PROSITE" id="PS50109"/>
    </source>
</evidence>
<feature type="active site" evidence="1">
    <location>
        <position position="148"/>
    </location>
</feature>
<dbReference type="SMART" id="SM00138">
    <property type="entry name" value="MeTrc"/>
    <property type="match status" value="1"/>
</dbReference>
<dbReference type="InterPro" id="IPR022641">
    <property type="entry name" value="CheR_N"/>
</dbReference>
<keyword evidence="1" id="KW-0378">Hydrolase</keyword>
<dbReference type="STRING" id="1075417.SAMN05421823_101549"/>
<sequence length="1190" mass="134465">MPASSETPPSASPLPPSNETFVVVGLGASAGGLETLRQLLAAMPATTGFAFVVVQHLDPTHESLMAKLLAQATSMSVSQVQDGMRIRPNEVYVIPPNHNLYIERNRLRLTDPPAQRYHRYPIDFFFQSLARTKQNRAVALVLSGTGTDGTQGAKAIQEAGGLVLVQDPTTALHPGMPQSVMDAGAADLVLKVTDMPEALLTFLRRRPAAAAGALEPEATPALNGILEEIRLRHSHDFRSYKKSTLLRRLDRRMSLHGLSTLQEYLELAQREPTELDRLVDDLMIGVTSFFRESEAFDTLQREVVPYLARAAAEDRTIRVWVPGCSTGEEAYSLAILLNEQLDQDKLDKCKVQLFATDIDENALETARAGLYSARAVQAIPAPLLRKYFVQQGEHYQVSKRIRECVLFAMQNLVTHPPFSRLELISCRNLLIYLDPLVQNKVISLFHFSLNPEGFLFLGNSETIGKNTDLFEPVSKKWRIFRKKGISRQEVAFPIMGRRFAAHDDSREATPHPLHSFRDITQQALVREFAPASVLINRQFEAVYFHGNISRFVQVPAGEPTRHILQLVHPHFQQKLRSSIYRAINTQQPVTAAVLATEEADERQHIRLRITPTHQQGEVWYLISFLPPTEELSLVTTEADETDSNLLQQLELELKLTREDLQSTIEELETANEELKASNEEVMSMNEELQSSNEELETSKEELQSLNEELGTINHQLETKLDELEKTNNDLANLLNATRIATIFLSQDLTIRRFTPATSQLLSLIPTDVGRPLADIALKFEDPALLEDAREVLRTHKPQQHDIITSDQRWFSRTILPYRTLDHQVEGVVITFVDITHLKEMNARLYASERHWRSLVNNTPDVISRFDRQLRRIFINESFKHVAAMTENEVLYKHIRETPSPDEQERIRLAEEVENVFTTGKPHDFYSTVPTATAEQAHYYTKLVPEFDTHGAVETVLAISRDVTLLRTHEKVIEQSLKEKEALLAEIHHRVKNNLAVISGLLFLQSRTTQDESVRRMFEASRNRVQSMALLHEKLYRNESFSSIALQDYVEELTQQVKRSHLTPPTKVEETIRMGHLRFDMDTALTCGLLLNELLSNAYKHAFQGRTQGHIRVEALGDNGTISLHVHDDGTGFDAAQHPGRLGFRLINTLVAQLNGSLSVEQQKGTLVSITFHYPASHEPTAAQKDTASGR</sequence>
<feature type="coiled-coil region" evidence="2">
    <location>
        <begin position="646"/>
        <end position="740"/>
    </location>
</feature>
<dbReference type="GO" id="GO:0008757">
    <property type="term" value="F:S-adenosylmethionine-dependent methyltransferase activity"/>
    <property type="evidence" value="ECO:0007669"/>
    <property type="project" value="InterPro"/>
</dbReference>
<dbReference type="InterPro" id="IPR029063">
    <property type="entry name" value="SAM-dependent_MTases_sf"/>
</dbReference>
<dbReference type="SUPFAM" id="SSF55874">
    <property type="entry name" value="ATPase domain of HSP90 chaperone/DNA topoisomerase II/histidine kinase"/>
    <property type="match status" value="1"/>
</dbReference>
<feature type="active site" evidence="1">
    <location>
        <position position="29"/>
    </location>
</feature>
<feature type="domain" description="CheB-type methylesterase" evidence="5">
    <location>
        <begin position="13"/>
        <end position="206"/>
    </location>
</feature>
<dbReference type="PANTHER" id="PTHR24422">
    <property type="entry name" value="CHEMOTAXIS PROTEIN METHYLTRANSFERASE"/>
    <property type="match status" value="1"/>
</dbReference>
<accession>A0A1G8Y2B6</accession>
<protein>
    <submittedName>
        <fullName evidence="7">Two-component system, chemotaxis family, CheB/CheR fusion protein</fullName>
    </submittedName>
</protein>
<dbReference type="RefSeq" id="WP_089678661.1">
    <property type="nucleotide sequence ID" value="NZ_FNFO01000001.1"/>
</dbReference>
<evidence type="ECO:0000259" key="5">
    <source>
        <dbReference type="PROSITE" id="PS50122"/>
    </source>
</evidence>
<dbReference type="PROSITE" id="PS50122">
    <property type="entry name" value="CHEB"/>
    <property type="match status" value="1"/>
</dbReference>
<proteinExistence type="predicted"/>
<keyword evidence="2" id="KW-0175">Coiled coil</keyword>
<dbReference type="NCBIfam" id="TIGR00229">
    <property type="entry name" value="sensory_box"/>
    <property type="match status" value="1"/>
</dbReference>
<dbReference type="CDD" id="cd00130">
    <property type="entry name" value="PAS"/>
    <property type="match status" value="1"/>
</dbReference>
<dbReference type="Gene3D" id="3.30.450.20">
    <property type="entry name" value="PAS domain"/>
    <property type="match status" value="2"/>
</dbReference>